<comment type="caution">
    <text evidence="1">The sequence shown here is derived from an EMBL/GenBank/DDBJ whole genome shotgun (WGS) entry which is preliminary data.</text>
</comment>
<sequence length="113" mass="13021">MSEWDFVNEVANFLVNVQRKPHFGGDEFRFEYGGVPYKWATKSRLSKSNYLCINCNNDQQVAEFRYQHMSKTFGYVTVQPMPQCSTGLIELLLFTVVRIIEVQREEDAATAAA</sequence>
<evidence type="ECO:0000313" key="2">
    <source>
        <dbReference type="Proteomes" id="UP001150925"/>
    </source>
</evidence>
<reference evidence="1" key="1">
    <citation type="submission" date="2022-07" db="EMBL/GenBank/DDBJ databases">
        <title>Phylogenomic reconstructions and comparative analyses of Kickxellomycotina fungi.</title>
        <authorList>
            <person name="Reynolds N.K."/>
            <person name="Stajich J.E."/>
            <person name="Barry K."/>
            <person name="Grigoriev I.V."/>
            <person name="Crous P."/>
            <person name="Smith M.E."/>
        </authorList>
    </citation>
    <scope>NUCLEOTIDE SEQUENCE</scope>
    <source>
        <strain evidence="1">RSA 1196</strain>
    </source>
</reference>
<dbReference type="EMBL" id="JANBPY010000853">
    <property type="protein sequence ID" value="KAJ1963221.1"/>
    <property type="molecule type" value="Genomic_DNA"/>
</dbReference>
<name>A0A9W8ANY8_9FUNG</name>
<organism evidence="1 2">
    <name type="scientific">Dispira parvispora</name>
    <dbReference type="NCBI Taxonomy" id="1520584"/>
    <lineage>
        <taxon>Eukaryota</taxon>
        <taxon>Fungi</taxon>
        <taxon>Fungi incertae sedis</taxon>
        <taxon>Zoopagomycota</taxon>
        <taxon>Kickxellomycotina</taxon>
        <taxon>Dimargaritomycetes</taxon>
        <taxon>Dimargaritales</taxon>
        <taxon>Dimargaritaceae</taxon>
        <taxon>Dispira</taxon>
    </lineage>
</organism>
<dbReference type="AlphaFoldDB" id="A0A9W8ANY8"/>
<proteinExistence type="predicted"/>
<keyword evidence="2" id="KW-1185">Reference proteome</keyword>
<gene>
    <name evidence="1" type="ORF">IWQ62_003287</name>
</gene>
<protein>
    <submittedName>
        <fullName evidence="1">Uncharacterized protein</fullName>
    </submittedName>
</protein>
<evidence type="ECO:0000313" key="1">
    <source>
        <dbReference type="EMBL" id="KAJ1963221.1"/>
    </source>
</evidence>
<accession>A0A9W8ANY8</accession>
<dbReference type="Proteomes" id="UP001150925">
    <property type="component" value="Unassembled WGS sequence"/>
</dbReference>